<evidence type="ECO:0000256" key="3">
    <source>
        <dbReference type="ARBA" id="ARBA00023002"/>
    </source>
</evidence>
<comment type="catalytic activity">
    <reaction evidence="6">
        <text>precorrin-2 + NAD(+) = sirohydrochlorin + NADH + 2 H(+)</text>
        <dbReference type="Rhea" id="RHEA:15613"/>
        <dbReference type="ChEBI" id="CHEBI:15378"/>
        <dbReference type="ChEBI" id="CHEBI:57540"/>
        <dbReference type="ChEBI" id="CHEBI:57945"/>
        <dbReference type="ChEBI" id="CHEBI:58351"/>
        <dbReference type="ChEBI" id="CHEBI:58827"/>
        <dbReference type="EC" id="1.3.1.76"/>
    </reaction>
</comment>
<evidence type="ECO:0000313" key="8">
    <source>
        <dbReference type="EMBL" id="MDF9408053.1"/>
    </source>
</evidence>
<dbReference type="InterPro" id="IPR006367">
    <property type="entry name" value="Sirohaem_synthase_N"/>
</dbReference>
<dbReference type="Pfam" id="PF14824">
    <property type="entry name" value="Sirohm_synth_M"/>
    <property type="match status" value="1"/>
</dbReference>
<reference evidence="8" key="1">
    <citation type="submission" date="2022-02" db="EMBL/GenBank/DDBJ databases">
        <authorList>
            <person name="Leng L."/>
        </authorList>
    </citation>
    <scope>NUCLEOTIDE SEQUENCE</scope>
    <source>
        <strain evidence="8">JI</strain>
    </source>
</reference>
<keyword evidence="3" id="KW-0560">Oxidoreductase</keyword>
<protein>
    <recommendedName>
        <fullName evidence="2">precorrin-2 dehydrogenase</fullName>
        <ecNumber evidence="2">1.3.1.76</ecNumber>
    </recommendedName>
</protein>
<accession>A0A9X4JVV8</accession>
<evidence type="ECO:0000313" key="9">
    <source>
        <dbReference type="Proteomes" id="UP001154312"/>
    </source>
</evidence>
<dbReference type="Proteomes" id="UP001154312">
    <property type="component" value="Unassembled WGS sequence"/>
</dbReference>
<dbReference type="InterPro" id="IPR028281">
    <property type="entry name" value="Sirohaem_synthase_central"/>
</dbReference>
<keyword evidence="4" id="KW-0520">NAD</keyword>
<dbReference type="AlphaFoldDB" id="A0A9X4JVV8"/>
<dbReference type="NCBIfam" id="TIGR01470">
    <property type="entry name" value="cysG_Nterm"/>
    <property type="match status" value="1"/>
</dbReference>
<dbReference type="InterPro" id="IPR042518">
    <property type="entry name" value="SirC_C"/>
</dbReference>
<dbReference type="InterPro" id="IPR028161">
    <property type="entry name" value="Met8-like"/>
</dbReference>
<keyword evidence="5" id="KW-0627">Porphyrin biosynthesis</keyword>
<dbReference type="SUPFAM" id="SSF75615">
    <property type="entry name" value="Siroheme synthase middle domains-like"/>
    <property type="match status" value="1"/>
</dbReference>
<dbReference type="PANTHER" id="PTHR35330:SF1">
    <property type="entry name" value="SIROHEME BIOSYNTHESIS PROTEIN MET8"/>
    <property type="match status" value="1"/>
</dbReference>
<dbReference type="SUPFAM" id="SSF51735">
    <property type="entry name" value="NAD(P)-binding Rossmann-fold domains"/>
    <property type="match status" value="1"/>
</dbReference>
<dbReference type="RefSeq" id="WP_277443334.1">
    <property type="nucleotide sequence ID" value="NZ_JAKOAV010000009.1"/>
</dbReference>
<gene>
    <name evidence="8" type="ORF">L7E55_06715</name>
</gene>
<dbReference type="GO" id="GO:0043115">
    <property type="term" value="F:precorrin-2 dehydrogenase activity"/>
    <property type="evidence" value="ECO:0007669"/>
    <property type="project" value="UniProtKB-EC"/>
</dbReference>
<evidence type="ECO:0000256" key="1">
    <source>
        <dbReference type="ARBA" id="ARBA00005010"/>
    </source>
</evidence>
<keyword evidence="9" id="KW-1185">Reference proteome</keyword>
<comment type="caution">
    <text evidence="8">The sequence shown here is derived from an EMBL/GenBank/DDBJ whole genome shotgun (WGS) entry which is preliminary data.</text>
</comment>
<evidence type="ECO:0000256" key="2">
    <source>
        <dbReference type="ARBA" id="ARBA00012400"/>
    </source>
</evidence>
<evidence type="ECO:0000256" key="5">
    <source>
        <dbReference type="ARBA" id="ARBA00023244"/>
    </source>
</evidence>
<dbReference type="Gene3D" id="1.10.8.610">
    <property type="entry name" value="SirC, precorrin-2 dehydrogenase, C-terminal helical domain-like"/>
    <property type="match status" value="1"/>
</dbReference>
<comment type="pathway">
    <text evidence="1">Porphyrin-containing compound metabolism; siroheme biosynthesis; sirohydrochlorin from precorrin-2: step 1/1.</text>
</comment>
<dbReference type="EC" id="1.3.1.76" evidence="2"/>
<proteinExistence type="predicted"/>
<dbReference type="InterPro" id="IPR036291">
    <property type="entry name" value="NAD(P)-bd_dom_sf"/>
</dbReference>
<dbReference type="Pfam" id="PF13241">
    <property type="entry name" value="NAD_binding_7"/>
    <property type="match status" value="1"/>
</dbReference>
<dbReference type="GO" id="GO:0019354">
    <property type="term" value="P:siroheme biosynthetic process"/>
    <property type="evidence" value="ECO:0007669"/>
    <property type="project" value="InterPro"/>
</dbReference>
<sequence length="212" mass="23610">MGHYLISLDLSDKLCLVIGGGQVAERKVYSLIESGALVRVVGPELTPGLKDMVESGRILYRQGQYLPADLNNIFLVISATDNKEVNRQVAEDCASRNLLVNIVDTPEKCNFFVPAVVKRGGLSIAVSTSGRSPLLARKIREELETTYGLQYGEFLDLIADIRRDVINNVSDKNKKKEILENMVCDEVLDFLKSGRMDMVKERILSAYRSGRT</sequence>
<dbReference type="EMBL" id="JAKOAV010000009">
    <property type="protein sequence ID" value="MDF9408053.1"/>
    <property type="molecule type" value="Genomic_DNA"/>
</dbReference>
<name>A0A9X4JVV8_9FIRM</name>
<feature type="domain" description="Siroheme synthase central" evidence="7">
    <location>
        <begin position="119"/>
        <end position="144"/>
    </location>
</feature>
<evidence type="ECO:0000259" key="7">
    <source>
        <dbReference type="Pfam" id="PF14824"/>
    </source>
</evidence>
<dbReference type="GO" id="GO:0004325">
    <property type="term" value="F:ferrochelatase activity"/>
    <property type="evidence" value="ECO:0007669"/>
    <property type="project" value="InterPro"/>
</dbReference>
<dbReference type="PANTHER" id="PTHR35330">
    <property type="entry name" value="SIROHEME BIOSYNTHESIS PROTEIN MET8"/>
    <property type="match status" value="1"/>
</dbReference>
<evidence type="ECO:0000256" key="6">
    <source>
        <dbReference type="ARBA" id="ARBA00047561"/>
    </source>
</evidence>
<evidence type="ECO:0000256" key="4">
    <source>
        <dbReference type="ARBA" id="ARBA00023027"/>
    </source>
</evidence>
<organism evidence="8 9">
    <name type="scientific">Pelotomaculum isophthalicicum JI</name>
    <dbReference type="NCBI Taxonomy" id="947010"/>
    <lineage>
        <taxon>Bacteria</taxon>
        <taxon>Bacillati</taxon>
        <taxon>Bacillota</taxon>
        <taxon>Clostridia</taxon>
        <taxon>Eubacteriales</taxon>
        <taxon>Desulfotomaculaceae</taxon>
        <taxon>Pelotomaculum</taxon>
    </lineage>
</organism>
<dbReference type="Gene3D" id="3.40.50.720">
    <property type="entry name" value="NAD(P)-binding Rossmann-like Domain"/>
    <property type="match status" value="1"/>
</dbReference>